<dbReference type="OrthoDB" id="5239396at2759"/>
<keyword evidence="5" id="KW-1185">Reference proteome</keyword>
<dbReference type="EnsemblFungi" id="MAPG_01079T0">
    <property type="protein sequence ID" value="MAPG_01079T0"/>
    <property type="gene ID" value="MAPG_01079"/>
</dbReference>
<protein>
    <submittedName>
        <fullName evidence="3 4">Uncharacterized protein</fullName>
    </submittedName>
</protein>
<feature type="transmembrane region" description="Helical" evidence="2">
    <location>
        <begin position="241"/>
        <end position="259"/>
    </location>
</feature>
<reference evidence="5" key="1">
    <citation type="submission" date="2010-05" db="EMBL/GenBank/DDBJ databases">
        <title>The genome sequence of Magnaporthe poae strain ATCC 64411.</title>
        <authorList>
            <person name="Ma L.-J."/>
            <person name="Dead R."/>
            <person name="Young S."/>
            <person name="Zeng Q."/>
            <person name="Koehrsen M."/>
            <person name="Alvarado L."/>
            <person name="Berlin A."/>
            <person name="Chapman S.B."/>
            <person name="Chen Z."/>
            <person name="Freedman E."/>
            <person name="Gellesch M."/>
            <person name="Goldberg J."/>
            <person name="Griggs A."/>
            <person name="Gujja S."/>
            <person name="Heilman E.R."/>
            <person name="Heiman D."/>
            <person name="Hepburn T."/>
            <person name="Howarth C."/>
            <person name="Jen D."/>
            <person name="Larson L."/>
            <person name="Mehta T."/>
            <person name="Neiman D."/>
            <person name="Pearson M."/>
            <person name="Roberts A."/>
            <person name="Saif S."/>
            <person name="Shea T."/>
            <person name="Shenoy N."/>
            <person name="Sisk P."/>
            <person name="Stolte C."/>
            <person name="Sykes S."/>
            <person name="Walk T."/>
            <person name="White J."/>
            <person name="Yandava C."/>
            <person name="Haas B."/>
            <person name="Nusbaum C."/>
            <person name="Birren B."/>
        </authorList>
    </citation>
    <scope>NUCLEOTIDE SEQUENCE [LARGE SCALE GENOMIC DNA]</scope>
    <source>
        <strain evidence="5">ATCC 64411 / 73-15</strain>
    </source>
</reference>
<dbReference type="EMBL" id="ADBL01000248">
    <property type="status" value="NOT_ANNOTATED_CDS"/>
    <property type="molecule type" value="Genomic_DNA"/>
</dbReference>
<feature type="compositionally biased region" description="Low complexity" evidence="1">
    <location>
        <begin position="178"/>
        <end position="194"/>
    </location>
</feature>
<reference evidence="4" key="4">
    <citation type="journal article" date="2015" name="G3 (Bethesda)">
        <title>Genome sequences of three phytopathogenic species of the Magnaporthaceae family of fungi.</title>
        <authorList>
            <person name="Okagaki L.H."/>
            <person name="Nunes C.C."/>
            <person name="Sailsbery J."/>
            <person name="Clay B."/>
            <person name="Brown D."/>
            <person name="John T."/>
            <person name="Oh Y."/>
            <person name="Young N."/>
            <person name="Fitzgerald M."/>
            <person name="Haas B.J."/>
            <person name="Zeng Q."/>
            <person name="Young S."/>
            <person name="Adiconis X."/>
            <person name="Fan L."/>
            <person name="Levin J.Z."/>
            <person name="Mitchell T.K."/>
            <person name="Okubara P.A."/>
            <person name="Farman M.L."/>
            <person name="Kohn L.M."/>
            <person name="Birren B."/>
            <person name="Ma L.-J."/>
            <person name="Dean R.A."/>
        </authorList>
    </citation>
    <scope>NUCLEOTIDE SEQUENCE</scope>
    <source>
        <strain evidence="4">ATCC 64411 / 73-15</strain>
    </source>
</reference>
<organism evidence="4 5">
    <name type="scientific">Magnaporthiopsis poae (strain ATCC 64411 / 73-15)</name>
    <name type="common">Kentucky bluegrass fungus</name>
    <name type="synonym">Magnaporthe poae</name>
    <dbReference type="NCBI Taxonomy" id="644358"/>
    <lineage>
        <taxon>Eukaryota</taxon>
        <taxon>Fungi</taxon>
        <taxon>Dikarya</taxon>
        <taxon>Ascomycota</taxon>
        <taxon>Pezizomycotina</taxon>
        <taxon>Sordariomycetes</taxon>
        <taxon>Sordariomycetidae</taxon>
        <taxon>Magnaporthales</taxon>
        <taxon>Magnaporthaceae</taxon>
        <taxon>Magnaporthiopsis</taxon>
    </lineage>
</organism>
<gene>
    <name evidence="3" type="ORF">MAPG_01079</name>
</gene>
<keyword evidence="2" id="KW-0472">Membrane</keyword>
<accession>A0A0C4DMR7</accession>
<proteinExistence type="predicted"/>
<dbReference type="Proteomes" id="UP000011715">
    <property type="component" value="Unassembled WGS sequence"/>
</dbReference>
<dbReference type="OMA" id="WATPGRM"/>
<dbReference type="VEuPathDB" id="FungiDB:MAPG_01079"/>
<feature type="region of interest" description="Disordered" evidence="1">
    <location>
        <begin position="1"/>
        <end position="53"/>
    </location>
</feature>
<dbReference type="EMBL" id="GL876966">
    <property type="protein sequence ID" value="KLU81999.1"/>
    <property type="molecule type" value="Genomic_DNA"/>
</dbReference>
<keyword evidence="2" id="KW-0812">Transmembrane</keyword>
<evidence type="ECO:0000256" key="1">
    <source>
        <dbReference type="SAM" id="MobiDB-lite"/>
    </source>
</evidence>
<dbReference type="eggNOG" id="ENOG502RN19">
    <property type="taxonomic scope" value="Eukaryota"/>
</dbReference>
<dbReference type="AlphaFoldDB" id="A0A0C4DMR7"/>
<reference evidence="3" key="3">
    <citation type="submission" date="2011-03" db="EMBL/GenBank/DDBJ databases">
        <title>Annotation of Magnaporthe poae ATCC 64411.</title>
        <authorList>
            <person name="Ma L.-J."/>
            <person name="Dead R."/>
            <person name="Young S.K."/>
            <person name="Zeng Q."/>
            <person name="Gargeya S."/>
            <person name="Fitzgerald M."/>
            <person name="Haas B."/>
            <person name="Abouelleil A."/>
            <person name="Alvarado L."/>
            <person name="Arachchi H.M."/>
            <person name="Berlin A."/>
            <person name="Brown A."/>
            <person name="Chapman S.B."/>
            <person name="Chen Z."/>
            <person name="Dunbar C."/>
            <person name="Freedman E."/>
            <person name="Gearin G."/>
            <person name="Gellesch M."/>
            <person name="Goldberg J."/>
            <person name="Griggs A."/>
            <person name="Gujja S."/>
            <person name="Heiman D."/>
            <person name="Howarth C."/>
            <person name="Larson L."/>
            <person name="Lui A."/>
            <person name="MacDonald P.J.P."/>
            <person name="Mehta T."/>
            <person name="Montmayeur A."/>
            <person name="Murphy C."/>
            <person name="Neiman D."/>
            <person name="Pearson M."/>
            <person name="Priest M."/>
            <person name="Roberts A."/>
            <person name="Saif S."/>
            <person name="Shea T."/>
            <person name="Shenoy N."/>
            <person name="Sisk P."/>
            <person name="Stolte C."/>
            <person name="Sykes S."/>
            <person name="Yandava C."/>
            <person name="Wortman J."/>
            <person name="Nusbaum C."/>
            <person name="Birren B."/>
        </authorList>
    </citation>
    <scope>NUCLEOTIDE SEQUENCE</scope>
    <source>
        <strain evidence="3">ATCC 64411</strain>
    </source>
</reference>
<feature type="compositionally biased region" description="Polar residues" evidence="1">
    <location>
        <begin position="26"/>
        <end position="35"/>
    </location>
</feature>
<evidence type="ECO:0000313" key="4">
    <source>
        <dbReference type="EnsemblFungi" id="MAPG_01079T0"/>
    </source>
</evidence>
<reference evidence="4" key="5">
    <citation type="submission" date="2015-06" db="UniProtKB">
        <authorList>
            <consortium name="EnsemblFungi"/>
        </authorList>
    </citation>
    <scope>IDENTIFICATION</scope>
    <source>
        <strain evidence="4">ATCC 64411</strain>
    </source>
</reference>
<feature type="region of interest" description="Disordered" evidence="1">
    <location>
        <begin position="101"/>
        <end position="140"/>
    </location>
</feature>
<feature type="region of interest" description="Disordered" evidence="1">
    <location>
        <begin position="178"/>
        <end position="198"/>
    </location>
</feature>
<evidence type="ECO:0000313" key="3">
    <source>
        <dbReference type="EMBL" id="KLU81999.1"/>
    </source>
</evidence>
<name>A0A0C4DMR7_MAGP6</name>
<reference evidence="3" key="2">
    <citation type="submission" date="2010-05" db="EMBL/GenBank/DDBJ databases">
        <title>The Genome Sequence of Magnaporthe poae strain ATCC 64411.</title>
        <authorList>
            <consortium name="The Broad Institute Genome Sequencing Platform"/>
            <consortium name="Broad Institute Genome Sequencing Center for Infectious Disease"/>
            <person name="Ma L.-J."/>
            <person name="Dead R."/>
            <person name="Young S."/>
            <person name="Zeng Q."/>
            <person name="Koehrsen M."/>
            <person name="Alvarado L."/>
            <person name="Berlin A."/>
            <person name="Chapman S.B."/>
            <person name="Chen Z."/>
            <person name="Freedman E."/>
            <person name="Gellesch M."/>
            <person name="Goldberg J."/>
            <person name="Griggs A."/>
            <person name="Gujja S."/>
            <person name="Heilman E.R."/>
            <person name="Heiman D."/>
            <person name="Hepburn T."/>
            <person name="Howarth C."/>
            <person name="Jen D."/>
            <person name="Larson L."/>
            <person name="Mehta T."/>
            <person name="Neiman D."/>
            <person name="Pearson M."/>
            <person name="Roberts A."/>
            <person name="Saif S."/>
            <person name="Shea T."/>
            <person name="Shenoy N."/>
            <person name="Sisk P."/>
            <person name="Stolte C."/>
            <person name="Sykes S."/>
            <person name="Walk T."/>
            <person name="White J."/>
            <person name="Yandava C."/>
            <person name="Haas B."/>
            <person name="Nusbaum C."/>
            <person name="Birren B."/>
        </authorList>
    </citation>
    <scope>NUCLEOTIDE SEQUENCE</scope>
    <source>
        <strain evidence="3">ATCC 64411</strain>
    </source>
</reference>
<keyword evidence="2" id="KW-1133">Transmembrane helix</keyword>
<evidence type="ECO:0000313" key="5">
    <source>
        <dbReference type="Proteomes" id="UP000011715"/>
    </source>
</evidence>
<sequence>MSLRPPSSIKGGGYVPVVPSPLNPTVCDSTDSNQQNHRRRRIRVVGRTGSKQSPTEMLLRYKAAVAFHDHSAAIERMREYEARQALDSEYSVAGDLGLSGTGNPCASESGKPEASRLSTSGNRQERPRSSARGSARYAPVPRDPDVADLVLRVVASGPKCRGLGSDLLKASNKTICTTTSSATTTPTSKPTRSALGGGKAETDVVSEFLVDFSGVTIDTLTTAVFIEQRRTFLAWATPGRMFWLLALILILFILVLYRLQALSARYLTP</sequence>
<evidence type="ECO:0000256" key="2">
    <source>
        <dbReference type="SAM" id="Phobius"/>
    </source>
</evidence>